<organism evidence="4 5">
    <name type="scientific">Ficus carica</name>
    <name type="common">Common fig</name>
    <dbReference type="NCBI Taxonomy" id="3494"/>
    <lineage>
        <taxon>Eukaryota</taxon>
        <taxon>Viridiplantae</taxon>
        <taxon>Streptophyta</taxon>
        <taxon>Embryophyta</taxon>
        <taxon>Tracheophyta</taxon>
        <taxon>Spermatophyta</taxon>
        <taxon>Magnoliopsida</taxon>
        <taxon>eudicotyledons</taxon>
        <taxon>Gunneridae</taxon>
        <taxon>Pentapetalae</taxon>
        <taxon>rosids</taxon>
        <taxon>fabids</taxon>
        <taxon>Rosales</taxon>
        <taxon>Moraceae</taxon>
        <taxon>Ficeae</taxon>
        <taxon>Ficus</taxon>
    </lineage>
</organism>
<keyword evidence="1" id="KW-0143">Chaperone</keyword>
<keyword evidence="5" id="KW-1185">Reference proteome</keyword>
<dbReference type="EMBL" id="BTGU01000020">
    <property type="protein sequence ID" value="GMN45562.1"/>
    <property type="molecule type" value="Genomic_DNA"/>
</dbReference>
<reference evidence="4" key="1">
    <citation type="submission" date="2023-07" db="EMBL/GenBank/DDBJ databases">
        <title>draft genome sequence of fig (Ficus carica).</title>
        <authorList>
            <person name="Takahashi T."/>
            <person name="Nishimura K."/>
        </authorList>
    </citation>
    <scope>NUCLEOTIDE SEQUENCE</scope>
</reference>
<dbReference type="GO" id="GO:0006457">
    <property type="term" value="P:protein folding"/>
    <property type="evidence" value="ECO:0007669"/>
    <property type="project" value="InterPro"/>
</dbReference>
<dbReference type="AlphaFoldDB" id="A0AA88A6N6"/>
<dbReference type="InterPro" id="IPR051339">
    <property type="entry name" value="DnaJ_subfamily_B"/>
</dbReference>
<evidence type="ECO:0000313" key="5">
    <source>
        <dbReference type="Proteomes" id="UP001187192"/>
    </source>
</evidence>
<dbReference type="Gramene" id="FCD_00010317-RA">
    <property type="protein sequence ID" value="FCD_00010317-RA:cds"/>
    <property type="gene ID" value="FCD_00010317"/>
</dbReference>
<dbReference type="CDD" id="cd10747">
    <property type="entry name" value="DnaJ_C"/>
    <property type="match status" value="1"/>
</dbReference>
<gene>
    <name evidence="4" type="ORF">TIFTF001_014742</name>
</gene>
<accession>A0AA88A6N6</accession>
<evidence type="ECO:0000313" key="4">
    <source>
        <dbReference type="EMBL" id="GMN45562.1"/>
    </source>
</evidence>
<feature type="compositionally biased region" description="Low complexity" evidence="2">
    <location>
        <begin position="135"/>
        <end position="144"/>
    </location>
</feature>
<feature type="domain" description="Chaperone DnaJ C-terminal" evidence="3">
    <location>
        <begin position="177"/>
        <end position="338"/>
    </location>
</feature>
<dbReference type="Pfam" id="PF01556">
    <property type="entry name" value="DnaJ_C"/>
    <property type="match status" value="1"/>
</dbReference>
<dbReference type="GO" id="GO:0051087">
    <property type="term" value="F:protein-folding chaperone binding"/>
    <property type="evidence" value="ECO:0007669"/>
    <property type="project" value="TreeGrafter"/>
</dbReference>
<dbReference type="PANTHER" id="PTHR24078">
    <property type="entry name" value="DNAJ HOMOLOG SUBFAMILY C MEMBER"/>
    <property type="match status" value="1"/>
</dbReference>
<dbReference type="Proteomes" id="UP001187192">
    <property type="component" value="Unassembled WGS sequence"/>
</dbReference>
<evidence type="ECO:0000256" key="1">
    <source>
        <dbReference type="ARBA" id="ARBA00023186"/>
    </source>
</evidence>
<name>A0AA88A6N6_FICCA</name>
<dbReference type="GO" id="GO:0005829">
    <property type="term" value="C:cytosol"/>
    <property type="evidence" value="ECO:0007669"/>
    <property type="project" value="TreeGrafter"/>
</dbReference>
<dbReference type="SUPFAM" id="SSF49493">
    <property type="entry name" value="HSP40/DnaJ peptide-binding domain"/>
    <property type="match status" value="2"/>
</dbReference>
<proteinExistence type="predicted"/>
<feature type="compositionally biased region" description="Polar residues" evidence="2">
    <location>
        <begin position="91"/>
        <end position="101"/>
    </location>
</feature>
<evidence type="ECO:0000256" key="2">
    <source>
        <dbReference type="SAM" id="MobiDB-lite"/>
    </source>
</evidence>
<dbReference type="FunFam" id="2.60.260.20:FF:000006">
    <property type="entry name" value="DnaJ subfamily B member 13"/>
    <property type="match status" value="1"/>
</dbReference>
<protein>
    <recommendedName>
        <fullName evidence="3">Chaperone DnaJ C-terminal domain-containing protein</fullName>
    </recommendedName>
</protein>
<dbReference type="InterPro" id="IPR008971">
    <property type="entry name" value="HSP40/DnaJ_pept-bd"/>
</dbReference>
<evidence type="ECO:0000259" key="3">
    <source>
        <dbReference type="Pfam" id="PF01556"/>
    </source>
</evidence>
<dbReference type="Gene3D" id="2.60.260.20">
    <property type="entry name" value="Urease metallochaperone UreE, N-terminal domain"/>
    <property type="match status" value="2"/>
</dbReference>
<feature type="region of interest" description="Disordered" evidence="2">
    <location>
        <begin position="78"/>
        <end position="101"/>
    </location>
</feature>
<feature type="region of interest" description="Disordered" evidence="2">
    <location>
        <begin position="132"/>
        <end position="157"/>
    </location>
</feature>
<comment type="caution">
    <text evidence="4">The sequence shown here is derived from an EMBL/GenBank/DDBJ whole genome shotgun (WGS) entry which is preliminary data.</text>
</comment>
<dbReference type="PANTHER" id="PTHR24078:SF574">
    <property type="entry name" value="CHAPERONE DNAJ C-TERMINAL DOMAIN-CONTAINING PROTEIN"/>
    <property type="match status" value="1"/>
</dbReference>
<dbReference type="InterPro" id="IPR002939">
    <property type="entry name" value="DnaJ_C"/>
</dbReference>
<dbReference type="FunFam" id="2.60.260.20:FF:000015">
    <property type="entry name" value="Heat shock protein 40"/>
    <property type="match status" value="1"/>
</dbReference>
<sequence>MVKSPHILGIASIAKICNTYKAIIRKCRHIKKSPSKDPGVCQFEANKLGISEELQGINNNDKQKKRKTMNGVHSFRCNSQNIHGDDHDQTSPRSSISRGNSNVYKHRSADICFPFNYMSCSPLPIRNSTSHHFGSISRKSSDSSPPSPPFLGKNLSRRSSNNIMFSNSSGLLKSPAIEKKLECTLEELCYGCQKKIKITRDVVKHNGIIVKEEELLTIKVKPGWKEGTKITFEGMGNEKPGTNPADITFVIAEKRHQLFRREGDDLELAIKIPLVKALTGCSLSIPLLGGDIINLSLEDIIYPGFEKIIQGQGMPLALAKYQAGSRGNLKVTFLVDFPSELTDEQRSDVLCILQDSG</sequence>
<dbReference type="GO" id="GO:0051082">
    <property type="term" value="F:unfolded protein binding"/>
    <property type="evidence" value="ECO:0007669"/>
    <property type="project" value="InterPro"/>
</dbReference>